<evidence type="ECO:0000256" key="3">
    <source>
        <dbReference type="ARBA" id="ARBA00022960"/>
    </source>
</evidence>
<proteinExistence type="inferred from homology"/>
<dbReference type="GO" id="GO:0005886">
    <property type="term" value="C:plasma membrane"/>
    <property type="evidence" value="ECO:0007669"/>
    <property type="project" value="TreeGrafter"/>
</dbReference>
<name>A0A523Y3I8_UNCAE</name>
<sequence>MRIHSKSIFLVSILLLSFVLILISSRRADVLLTVREKAYVIIGTLQMTSSNLKTGFTEFIADMGRSEKLREENRALKNEIAQMRFKEENYYQEIVSSYQKLEEMLEFKEKHSYDLLPAQVIAYPSYSYFKTVFINRGEKEGIEKDLVVVNSQGLVGRIVEVYPHQAKVLLILDERSKVGVRDQESRDVAILQGKGEKGVCELKYLLNKVSIELGDRVITSGLGGIFPEGILVGKVSHVRKNPRRLFQEVEVVPSVDFGKLEELFIIKK</sequence>
<feature type="domain" description="Rod shape-determining protein MreC beta-barrel core" evidence="6">
    <location>
        <begin position="120"/>
        <end position="267"/>
    </location>
</feature>
<dbReference type="GO" id="GO:0008360">
    <property type="term" value="P:regulation of cell shape"/>
    <property type="evidence" value="ECO:0007669"/>
    <property type="project" value="UniProtKB-KW"/>
</dbReference>
<evidence type="ECO:0000313" key="8">
    <source>
        <dbReference type="Proteomes" id="UP000315669"/>
    </source>
</evidence>
<reference evidence="7 8" key="1">
    <citation type="submission" date="2019-03" db="EMBL/GenBank/DDBJ databases">
        <title>Metabolic potential of uncultured bacteria and archaea associated with petroleum seepage in deep-sea sediments.</title>
        <authorList>
            <person name="Dong X."/>
            <person name="Hubert C."/>
        </authorList>
    </citation>
    <scope>NUCLEOTIDE SEQUENCE [LARGE SCALE GENOMIC DNA]</scope>
    <source>
        <strain evidence="7">E29_bin25</strain>
    </source>
</reference>
<dbReference type="InterPro" id="IPR042175">
    <property type="entry name" value="Cell/Rod_MreC_2"/>
</dbReference>
<gene>
    <name evidence="7" type="primary">mreC</name>
    <name evidence="7" type="ORF">E3J32_00855</name>
</gene>
<dbReference type="PIRSF" id="PIRSF038471">
    <property type="entry name" value="MreC"/>
    <property type="match status" value="1"/>
</dbReference>
<protein>
    <recommendedName>
        <fullName evidence="2 5">Cell shape-determining protein MreC</fullName>
    </recommendedName>
    <alternativeName>
        <fullName evidence="4 5">Cell shape protein MreC</fullName>
    </alternativeName>
</protein>
<organism evidence="7 8">
    <name type="scientific">Aerophobetes bacterium</name>
    <dbReference type="NCBI Taxonomy" id="2030807"/>
    <lineage>
        <taxon>Bacteria</taxon>
        <taxon>Candidatus Aerophobota</taxon>
    </lineage>
</organism>
<evidence type="ECO:0000256" key="5">
    <source>
        <dbReference type="PIRNR" id="PIRNR038471"/>
    </source>
</evidence>
<comment type="caution">
    <text evidence="7">The sequence shown here is derived from an EMBL/GenBank/DDBJ whole genome shotgun (WGS) entry which is preliminary data.</text>
</comment>
<dbReference type="InterPro" id="IPR055342">
    <property type="entry name" value="MreC_beta-barrel_core"/>
</dbReference>
<dbReference type="PANTHER" id="PTHR34138:SF1">
    <property type="entry name" value="CELL SHAPE-DETERMINING PROTEIN MREC"/>
    <property type="match status" value="1"/>
</dbReference>
<evidence type="ECO:0000256" key="1">
    <source>
        <dbReference type="ARBA" id="ARBA00009369"/>
    </source>
</evidence>
<dbReference type="NCBIfam" id="TIGR00219">
    <property type="entry name" value="mreC"/>
    <property type="match status" value="1"/>
</dbReference>
<dbReference type="InterPro" id="IPR007221">
    <property type="entry name" value="MreC"/>
</dbReference>
<accession>A0A523Y3I8</accession>
<dbReference type="EMBL" id="SOII01000060">
    <property type="protein sequence ID" value="TET86143.1"/>
    <property type="molecule type" value="Genomic_DNA"/>
</dbReference>
<dbReference type="Proteomes" id="UP000315669">
    <property type="component" value="Unassembled WGS sequence"/>
</dbReference>
<dbReference type="PANTHER" id="PTHR34138">
    <property type="entry name" value="CELL SHAPE-DETERMINING PROTEIN MREC"/>
    <property type="match status" value="1"/>
</dbReference>
<dbReference type="AlphaFoldDB" id="A0A523Y3I8"/>
<keyword evidence="3 5" id="KW-0133">Cell shape</keyword>
<dbReference type="Gene3D" id="2.40.10.340">
    <property type="entry name" value="Rod shape-determining protein MreC, domain 1"/>
    <property type="match status" value="1"/>
</dbReference>
<evidence type="ECO:0000259" key="6">
    <source>
        <dbReference type="Pfam" id="PF04085"/>
    </source>
</evidence>
<evidence type="ECO:0000256" key="2">
    <source>
        <dbReference type="ARBA" id="ARBA00013855"/>
    </source>
</evidence>
<comment type="function">
    <text evidence="5">Involved in formation and maintenance of cell shape.</text>
</comment>
<evidence type="ECO:0000313" key="7">
    <source>
        <dbReference type="EMBL" id="TET86143.1"/>
    </source>
</evidence>
<comment type="similarity">
    <text evidence="1 5">Belongs to the MreC family.</text>
</comment>
<evidence type="ECO:0000256" key="4">
    <source>
        <dbReference type="ARBA" id="ARBA00032089"/>
    </source>
</evidence>
<dbReference type="InterPro" id="IPR042177">
    <property type="entry name" value="Cell/Rod_1"/>
</dbReference>
<dbReference type="Pfam" id="PF04085">
    <property type="entry name" value="MreC"/>
    <property type="match status" value="1"/>
</dbReference>
<dbReference type="Gene3D" id="2.40.10.350">
    <property type="entry name" value="Rod shape-determining protein MreC, domain 2"/>
    <property type="match status" value="1"/>
</dbReference>